<protein>
    <submittedName>
        <fullName evidence="1">Uncharacterized protein</fullName>
    </submittedName>
</protein>
<proteinExistence type="predicted"/>
<reference evidence="1" key="1">
    <citation type="journal article" date="2021" name="Proc. Natl. Acad. Sci. U.S.A.">
        <title>A Catalog of Tens of Thousands of Viruses from Human Metagenomes Reveals Hidden Associations with Chronic Diseases.</title>
        <authorList>
            <person name="Tisza M.J."/>
            <person name="Buck C.B."/>
        </authorList>
    </citation>
    <scope>NUCLEOTIDE SEQUENCE</scope>
    <source>
        <strain evidence="1">CtzzS20</strain>
    </source>
</reference>
<organism evidence="1">
    <name type="scientific">Myoviridae sp. ctzzS20</name>
    <dbReference type="NCBI Taxonomy" id="2825215"/>
    <lineage>
        <taxon>Viruses</taxon>
        <taxon>Duplodnaviria</taxon>
        <taxon>Heunggongvirae</taxon>
        <taxon>Uroviricota</taxon>
        <taxon>Caudoviricetes</taxon>
    </lineage>
</organism>
<dbReference type="EMBL" id="BK015333">
    <property type="protein sequence ID" value="DAE01818.1"/>
    <property type="molecule type" value="Genomic_DNA"/>
</dbReference>
<accession>A0A8S5P476</accession>
<evidence type="ECO:0000313" key="1">
    <source>
        <dbReference type="EMBL" id="DAE01818.1"/>
    </source>
</evidence>
<sequence length="73" mass="8332">MAKKQDRAAETVSVTIPRGRKQEENFVIVSVNGRSFKIMKGVQVEVPDYVAEVLVNSRMMAEEARRYVDRMAD</sequence>
<name>A0A8S5P476_9CAUD</name>